<accession>A0A6P4DXD8</accession>
<keyword evidence="3" id="KW-0238">DNA-binding</keyword>
<dbReference type="Pfam" id="PF02365">
    <property type="entry name" value="NAM"/>
    <property type="match status" value="1"/>
</dbReference>
<dbReference type="GO" id="GO:0003677">
    <property type="term" value="F:DNA binding"/>
    <property type="evidence" value="ECO:0007669"/>
    <property type="project" value="UniProtKB-KW"/>
</dbReference>
<keyword evidence="2" id="KW-0805">Transcription regulation</keyword>
<evidence type="ECO:0000256" key="1">
    <source>
        <dbReference type="ARBA" id="ARBA00004123"/>
    </source>
</evidence>
<protein>
    <submittedName>
        <fullName evidence="9">NAC domain-containing protein 41-like</fullName>
    </submittedName>
</protein>
<keyword evidence="5" id="KW-0539">Nucleus</keyword>
<dbReference type="Gene3D" id="2.170.150.80">
    <property type="entry name" value="NAC domain"/>
    <property type="match status" value="1"/>
</dbReference>
<dbReference type="GO" id="GO:0005634">
    <property type="term" value="C:nucleus"/>
    <property type="evidence" value="ECO:0007669"/>
    <property type="project" value="UniProtKB-SubCell"/>
</dbReference>
<feature type="domain" description="NAC" evidence="7">
    <location>
        <begin position="4"/>
        <end position="158"/>
    </location>
</feature>
<dbReference type="SUPFAM" id="SSF101941">
    <property type="entry name" value="NAC domain"/>
    <property type="match status" value="1"/>
</dbReference>
<dbReference type="RefSeq" id="XP_015972348.1">
    <property type="nucleotide sequence ID" value="XM_016116862.1"/>
</dbReference>
<comment type="subcellular location">
    <subcellularLocation>
        <location evidence="1">Nucleus</location>
    </subcellularLocation>
</comment>
<dbReference type="GeneID" id="107495696"/>
<dbReference type="Proteomes" id="UP000515211">
    <property type="component" value="Chromosome 6"/>
</dbReference>
<dbReference type="KEGG" id="adu:107495696"/>
<dbReference type="InterPro" id="IPR036093">
    <property type="entry name" value="NAC_dom_sf"/>
</dbReference>
<evidence type="ECO:0000313" key="8">
    <source>
        <dbReference type="Proteomes" id="UP000515211"/>
    </source>
</evidence>
<feature type="region of interest" description="Disordered" evidence="6">
    <location>
        <begin position="223"/>
        <end position="248"/>
    </location>
</feature>
<evidence type="ECO:0000256" key="6">
    <source>
        <dbReference type="SAM" id="MobiDB-lite"/>
    </source>
</evidence>
<evidence type="ECO:0000256" key="5">
    <source>
        <dbReference type="ARBA" id="ARBA00023242"/>
    </source>
</evidence>
<dbReference type="GO" id="GO:0006355">
    <property type="term" value="P:regulation of DNA-templated transcription"/>
    <property type="evidence" value="ECO:0007669"/>
    <property type="project" value="InterPro"/>
</dbReference>
<name>A0A6P4DXD8_ARADU</name>
<dbReference type="PANTHER" id="PTHR31989">
    <property type="entry name" value="NAC DOMAIN-CONTAINING PROTEIN 82-RELATED"/>
    <property type="match status" value="1"/>
</dbReference>
<keyword evidence="4" id="KW-0804">Transcription</keyword>
<proteinExistence type="predicted"/>
<sequence length="248" mass="28148">MALITPQSSFNPSDQELILNFLFNKINHIPLPSEATTNIHECEDLLFGEKKPWQIWKAFGGRGDGSDGGALYFFSIKKKKTSVVINNENGSWEPEKESRARTIMSKEGKQKRIGIKQSLVWTEKNSVSSWIIHKYCLNSFMVNAYYANNYVLCKLFKNQGDHTLKEESETKQSKQRKIRATTKSTDNNGRLKHPEIGAAAATSTYNNGVWIDASERTKRFKIGQPFQTQVDTDDDVGKTKEKSQGNFV</sequence>
<evidence type="ECO:0000256" key="3">
    <source>
        <dbReference type="ARBA" id="ARBA00023125"/>
    </source>
</evidence>
<evidence type="ECO:0000256" key="4">
    <source>
        <dbReference type="ARBA" id="ARBA00023163"/>
    </source>
</evidence>
<feature type="region of interest" description="Disordered" evidence="6">
    <location>
        <begin position="163"/>
        <end position="192"/>
    </location>
</feature>
<evidence type="ECO:0000259" key="7">
    <source>
        <dbReference type="PROSITE" id="PS51005"/>
    </source>
</evidence>
<organism evidence="8 9">
    <name type="scientific">Arachis duranensis</name>
    <name type="common">Wild peanut</name>
    <dbReference type="NCBI Taxonomy" id="130453"/>
    <lineage>
        <taxon>Eukaryota</taxon>
        <taxon>Viridiplantae</taxon>
        <taxon>Streptophyta</taxon>
        <taxon>Embryophyta</taxon>
        <taxon>Tracheophyta</taxon>
        <taxon>Spermatophyta</taxon>
        <taxon>Magnoliopsida</taxon>
        <taxon>eudicotyledons</taxon>
        <taxon>Gunneridae</taxon>
        <taxon>Pentapetalae</taxon>
        <taxon>rosids</taxon>
        <taxon>fabids</taxon>
        <taxon>Fabales</taxon>
        <taxon>Fabaceae</taxon>
        <taxon>Papilionoideae</taxon>
        <taxon>50 kb inversion clade</taxon>
        <taxon>dalbergioids sensu lato</taxon>
        <taxon>Dalbergieae</taxon>
        <taxon>Pterocarpus clade</taxon>
        <taxon>Arachis</taxon>
    </lineage>
</organism>
<dbReference type="PROSITE" id="PS51005">
    <property type="entry name" value="NAC"/>
    <property type="match status" value="1"/>
</dbReference>
<feature type="compositionally biased region" description="Basic and acidic residues" evidence="6">
    <location>
        <begin position="163"/>
        <end position="172"/>
    </location>
</feature>
<dbReference type="AlphaFoldDB" id="A0A6P4DXD8"/>
<dbReference type="InterPro" id="IPR003441">
    <property type="entry name" value="NAC-dom"/>
</dbReference>
<evidence type="ECO:0000313" key="9">
    <source>
        <dbReference type="RefSeq" id="XP_015972348.1"/>
    </source>
</evidence>
<feature type="compositionally biased region" description="Basic and acidic residues" evidence="6">
    <location>
        <begin position="235"/>
        <end position="248"/>
    </location>
</feature>
<reference evidence="8" key="1">
    <citation type="journal article" date="2016" name="Nat. Genet.">
        <title>The genome sequences of Arachis duranensis and Arachis ipaensis, the diploid ancestors of cultivated peanut.</title>
        <authorList>
            <person name="Bertioli D.J."/>
            <person name="Cannon S.B."/>
            <person name="Froenicke L."/>
            <person name="Huang G."/>
            <person name="Farmer A.D."/>
            <person name="Cannon E.K."/>
            <person name="Liu X."/>
            <person name="Gao D."/>
            <person name="Clevenger J."/>
            <person name="Dash S."/>
            <person name="Ren L."/>
            <person name="Moretzsohn M.C."/>
            <person name="Shirasawa K."/>
            <person name="Huang W."/>
            <person name="Vidigal B."/>
            <person name="Abernathy B."/>
            <person name="Chu Y."/>
            <person name="Niederhuth C.E."/>
            <person name="Umale P."/>
            <person name="Araujo A.C."/>
            <person name="Kozik A."/>
            <person name="Kim K.D."/>
            <person name="Burow M.D."/>
            <person name="Varshney R.K."/>
            <person name="Wang X."/>
            <person name="Zhang X."/>
            <person name="Barkley N."/>
            <person name="Guimaraes P.M."/>
            <person name="Isobe S."/>
            <person name="Guo B."/>
            <person name="Liao B."/>
            <person name="Stalker H.T."/>
            <person name="Schmitz R.J."/>
            <person name="Scheffler B.E."/>
            <person name="Leal-Bertioli S.C."/>
            <person name="Xun X."/>
            <person name="Jackson S.A."/>
            <person name="Michelmore R."/>
            <person name="Ozias-Akins P."/>
        </authorList>
    </citation>
    <scope>NUCLEOTIDE SEQUENCE [LARGE SCALE GENOMIC DNA]</scope>
    <source>
        <strain evidence="8">cv. V14167</strain>
    </source>
</reference>
<evidence type="ECO:0000256" key="2">
    <source>
        <dbReference type="ARBA" id="ARBA00023015"/>
    </source>
</evidence>
<gene>
    <name evidence="9" type="primary">LOC107495696</name>
</gene>
<reference evidence="9" key="2">
    <citation type="submission" date="2025-08" db="UniProtKB">
        <authorList>
            <consortium name="RefSeq"/>
        </authorList>
    </citation>
    <scope>IDENTIFICATION</scope>
    <source>
        <tissue evidence="9">Whole plant</tissue>
    </source>
</reference>
<keyword evidence="8" id="KW-1185">Reference proteome</keyword>